<dbReference type="GO" id="GO:0004497">
    <property type="term" value="F:monooxygenase activity"/>
    <property type="evidence" value="ECO:0007669"/>
    <property type="project" value="UniProtKB-KW"/>
</dbReference>
<dbReference type="GO" id="GO:0005506">
    <property type="term" value="F:iron ion binding"/>
    <property type="evidence" value="ECO:0007669"/>
    <property type="project" value="InterPro"/>
</dbReference>
<evidence type="ECO:0000256" key="7">
    <source>
        <dbReference type="ARBA" id="ARBA00022723"/>
    </source>
</evidence>
<evidence type="ECO:0000256" key="2">
    <source>
        <dbReference type="ARBA" id="ARBA00003690"/>
    </source>
</evidence>
<dbReference type="PANTHER" id="PTHR24279">
    <property type="entry name" value="CYTOCHROME P450"/>
    <property type="match status" value="1"/>
</dbReference>
<keyword evidence="6 11" id="KW-0349">Heme</keyword>
<evidence type="ECO:0000256" key="11">
    <source>
        <dbReference type="PIRSR" id="PIRSR602403-1"/>
    </source>
</evidence>
<protein>
    <submittedName>
        <fullName evidence="13">Putative cytochrome</fullName>
    </submittedName>
</protein>
<organism evidence="13">
    <name type="scientific">Xenopsylla cheopis</name>
    <name type="common">Oriental rat flea</name>
    <name type="synonym">Pulex cheopis</name>
    <dbReference type="NCBI Taxonomy" id="163159"/>
    <lineage>
        <taxon>Eukaryota</taxon>
        <taxon>Metazoa</taxon>
        <taxon>Ecdysozoa</taxon>
        <taxon>Arthropoda</taxon>
        <taxon>Hexapoda</taxon>
        <taxon>Insecta</taxon>
        <taxon>Pterygota</taxon>
        <taxon>Neoptera</taxon>
        <taxon>Endopterygota</taxon>
        <taxon>Siphonaptera</taxon>
        <taxon>Pulicidae</taxon>
        <taxon>Xenopsyllinae</taxon>
        <taxon>Xenopsylla</taxon>
    </lineage>
</organism>
<dbReference type="InterPro" id="IPR036396">
    <property type="entry name" value="Cyt_P450_sf"/>
</dbReference>
<evidence type="ECO:0000256" key="12">
    <source>
        <dbReference type="RuleBase" id="RU000461"/>
    </source>
</evidence>
<evidence type="ECO:0000256" key="8">
    <source>
        <dbReference type="ARBA" id="ARBA00023002"/>
    </source>
</evidence>
<evidence type="ECO:0000256" key="1">
    <source>
        <dbReference type="ARBA" id="ARBA00001971"/>
    </source>
</evidence>
<accession>A0A6M2DH43</accession>
<feature type="binding site" description="axial binding residue" evidence="11">
    <location>
        <position position="482"/>
    </location>
    <ligand>
        <name>heme</name>
        <dbReference type="ChEBI" id="CHEBI:30413"/>
    </ligand>
    <ligandPart>
        <name>Fe</name>
        <dbReference type="ChEBI" id="CHEBI:18248"/>
    </ligandPart>
</feature>
<dbReference type="GO" id="GO:0020037">
    <property type="term" value="F:heme binding"/>
    <property type="evidence" value="ECO:0007669"/>
    <property type="project" value="InterPro"/>
</dbReference>
<dbReference type="AlphaFoldDB" id="A0A6M2DH43"/>
<dbReference type="PRINTS" id="PR00385">
    <property type="entry name" value="P450"/>
</dbReference>
<dbReference type="InterPro" id="IPR050479">
    <property type="entry name" value="CYP11_CYP27_families"/>
</dbReference>
<dbReference type="InterPro" id="IPR002403">
    <property type="entry name" value="Cyt_P450_E_grp-IV"/>
</dbReference>
<evidence type="ECO:0000256" key="4">
    <source>
        <dbReference type="ARBA" id="ARBA00004406"/>
    </source>
</evidence>
<dbReference type="CDD" id="cd11054">
    <property type="entry name" value="CYP24A1-like"/>
    <property type="match status" value="1"/>
</dbReference>
<keyword evidence="7 11" id="KW-0479">Metal-binding</keyword>
<evidence type="ECO:0000256" key="10">
    <source>
        <dbReference type="ARBA" id="ARBA00023033"/>
    </source>
</evidence>
<comment type="subcellular location">
    <subcellularLocation>
        <location evidence="4">Endoplasmic reticulum membrane</location>
        <topology evidence="4">Peripheral membrane protein</topology>
    </subcellularLocation>
    <subcellularLocation>
        <location evidence="3">Microsome membrane</location>
        <topology evidence="3">Peripheral membrane protein</topology>
    </subcellularLocation>
</comment>
<reference evidence="13" key="1">
    <citation type="submission" date="2020-03" db="EMBL/GenBank/DDBJ databases">
        <title>Transcriptomic Profiling of the Digestive Tract of the Rat Flea, Xenopsylla cheopis, Following Blood Feeding and Infection with Yersinia pestis.</title>
        <authorList>
            <person name="Bland D.M."/>
            <person name="Martens C.A."/>
            <person name="Virtaneva K."/>
            <person name="Kanakabandi K."/>
            <person name="Long D."/>
            <person name="Rosenke R."/>
            <person name="Saturday G.A."/>
            <person name="Hoyt F.H."/>
            <person name="Bruno D.P."/>
            <person name="Ribeiro J.M.C."/>
            <person name="Hinnebusch J."/>
        </authorList>
    </citation>
    <scope>NUCLEOTIDE SEQUENCE</scope>
</reference>
<dbReference type="InterPro" id="IPR017972">
    <property type="entry name" value="Cyt_P450_CS"/>
</dbReference>
<keyword evidence="10 12" id="KW-0503">Monooxygenase</keyword>
<name>A0A6M2DH43_XENCH</name>
<comment type="cofactor">
    <cofactor evidence="1 11">
        <name>heme</name>
        <dbReference type="ChEBI" id="CHEBI:30413"/>
    </cofactor>
</comment>
<keyword evidence="9 11" id="KW-0408">Iron</keyword>
<comment type="function">
    <text evidence="2">May be involved in the metabolism of insect hormones and in the breakdown of synthetic insecticides.</text>
</comment>
<evidence type="ECO:0000313" key="13">
    <source>
        <dbReference type="EMBL" id="NOV45653.1"/>
    </source>
</evidence>
<dbReference type="SUPFAM" id="SSF48264">
    <property type="entry name" value="Cytochrome P450"/>
    <property type="match status" value="1"/>
</dbReference>
<dbReference type="InterPro" id="IPR001128">
    <property type="entry name" value="Cyt_P450"/>
</dbReference>
<dbReference type="PROSITE" id="PS00086">
    <property type="entry name" value="CYTOCHROME_P450"/>
    <property type="match status" value="1"/>
</dbReference>
<dbReference type="GO" id="GO:0005789">
    <property type="term" value="C:endoplasmic reticulum membrane"/>
    <property type="evidence" value="ECO:0007669"/>
    <property type="project" value="UniProtKB-SubCell"/>
</dbReference>
<proteinExistence type="inferred from homology"/>
<dbReference type="PRINTS" id="PR00465">
    <property type="entry name" value="EP450IV"/>
</dbReference>
<evidence type="ECO:0000256" key="9">
    <source>
        <dbReference type="ARBA" id="ARBA00023004"/>
    </source>
</evidence>
<dbReference type="GO" id="GO:0016705">
    <property type="term" value="F:oxidoreductase activity, acting on paired donors, with incorporation or reduction of molecular oxygen"/>
    <property type="evidence" value="ECO:0007669"/>
    <property type="project" value="InterPro"/>
</dbReference>
<keyword evidence="8 12" id="KW-0560">Oxidoreductase</keyword>
<dbReference type="FunFam" id="1.10.630.10:FF:000006">
    <property type="entry name" value="Cytochrome P450 302a1, mitochondrial"/>
    <property type="match status" value="1"/>
</dbReference>
<evidence type="ECO:0000256" key="6">
    <source>
        <dbReference type="ARBA" id="ARBA00022617"/>
    </source>
</evidence>
<comment type="similarity">
    <text evidence="5 12">Belongs to the cytochrome P450 family.</text>
</comment>
<evidence type="ECO:0000256" key="5">
    <source>
        <dbReference type="ARBA" id="ARBA00010617"/>
    </source>
</evidence>
<dbReference type="Gene3D" id="1.10.630.10">
    <property type="entry name" value="Cytochrome P450"/>
    <property type="match status" value="1"/>
</dbReference>
<evidence type="ECO:0000256" key="3">
    <source>
        <dbReference type="ARBA" id="ARBA00004174"/>
    </source>
</evidence>
<sequence>MFCKKVLLNKNVYSSIQNVSLKQLSKSSINYANILNLKVNDPEILIPWNEAKPYSEIPGIKSSSQTVRNFLPGGKYYKKSLKELHQLMNDEYGDLVYWKGAFGKPDILFVYNAKDIEQVYRNEGPLPNRREFQVLSYYRKNIRPDIYGDNGGLLVEHDHKWKDLRGKVNPVMMQPRVIKQYIKSVEEVSDEFIARMLKLRDSNQEMPDDFMNELNNWSLESISSIALDTRLGCLEDNLSMNSDSGKMIQAVHDFFELTFSLEILPSIWKYIPTPSFRKLTAALDIMTEIALKKVDEAIERLNNNPNSEADTEASVLEKLLKIDRNVAVVMAIDMLLAGVDTTSNTTAVLLYFLATNQNCQNKLRSEIMTILPEKDSKLSVDSFKKMPYLRACMKESSRIIPIFGGTRRKLPVDIILSGYQIPKGTEIVLSHHTSCMREDQFAEPSQYKPERWLNNEESLGCPVAKNASPFAHKPFGFGPRSCVGKRVADLEMETFIMKLIRNYNIEWKYEDLEITSRVIAQPVTPLKFKITEV</sequence>
<dbReference type="EMBL" id="GIIL01001927">
    <property type="protein sequence ID" value="NOV45653.1"/>
    <property type="molecule type" value="Transcribed_RNA"/>
</dbReference>
<dbReference type="Pfam" id="PF00067">
    <property type="entry name" value="p450"/>
    <property type="match status" value="1"/>
</dbReference>
<dbReference type="PANTHER" id="PTHR24279:SF120">
    <property type="entry name" value="CYTOCHROME P450"/>
    <property type="match status" value="1"/>
</dbReference>